<keyword evidence="6 7" id="KW-0472">Membrane</keyword>
<dbReference type="InterPro" id="IPR024194">
    <property type="entry name" value="Ac/AlaTfrase_AlgI/DltB"/>
</dbReference>
<evidence type="ECO:0000256" key="3">
    <source>
        <dbReference type="ARBA" id="ARBA00022475"/>
    </source>
</evidence>
<feature type="transmembrane region" description="Helical" evidence="8">
    <location>
        <begin position="115"/>
        <end position="138"/>
    </location>
</feature>
<name>A0A9D2AD82_9FIRM</name>
<reference evidence="9" key="1">
    <citation type="journal article" date="2021" name="PeerJ">
        <title>Extensive microbial diversity within the chicken gut microbiome revealed by metagenomics and culture.</title>
        <authorList>
            <person name="Gilroy R."/>
            <person name="Ravi A."/>
            <person name="Getino M."/>
            <person name="Pursley I."/>
            <person name="Horton D.L."/>
            <person name="Alikhan N.F."/>
            <person name="Baker D."/>
            <person name="Gharbi K."/>
            <person name="Hall N."/>
            <person name="Watson M."/>
            <person name="Adriaenssens E.M."/>
            <person name="Foster-Nyarko E."/>
            <person name="Jarju S."/>
            <person name="Secka A."/>
            <person name="Antonio M."/>
            <person name="Oren A."/>
            <person name="Chaudhuri R.R."/>
            <person name="La Ragione R."/>
            <person name="Hildebrand F."/>
            <person name="Pallen M.J."/>
        </authorList>
    </citation>
    <scope>NUCLEOTIDE SEQUENCE</scope>
    <source>
        <strain evidence="9">2239</strain>
    </source>
</reference>
<feature type="transmembrane region" description="Helical" evidence="8">
    <location>
        <begin position="150"/>
        <end position="169"/>
    </location>
</feature>
<dbReference type="GO" id="GO:0016746">
    <property type="term" value="F:acyltransferase activity"/>
    <property type="evidence" value="ECO:0007669"/>
    <property type="project" value="UniProtKB-KW"/>
</dbReference>
<dbReference type="GO" id="GO:0005886">
    <property type="term" value="C:plasma membrane"/>
    <property type="evidence" value="ECO:0007669"/>
    <property type="project" value="UniProtKB-SubCell"/>
</dbReference>
<sequence length="514" mass="56726">MSFQSFSYFAFLPAVAFLYLKVCPRRWQNALLLAASAVFYWFNRPTGDSWPGAWPLVPLAVLAAVCLFVWRMGLALARKEKKGRLLAAAVVALLAVLAVFKYFNFLLPVLPLAPGLLHALPFPLGISFYTFAAVSYLVDVARGDMEPEENFLNLAAFLCFFGTITAGPICRAKQVLPQLRAEHRFDPSRTVRALQLFALGLFKKVAVADVLMMYVQPIYSDAAGHGGPALLAATVGYTLYLYFDFAGYSEMARASALLLGLDIPENFKTPFFAANFSGFWSRWHISLSGWLQDYLFTPLVWADASKLPLIGRRVSRLSPVVCVFIVFFVSGFWHGSTLPFVVWGFLQGAYRAGEELIHQKFGKPKKKAPARVLWAKRAGVFALWAFGMVFFAAGSNVGGAGLGQAFAVLAGFFRGWSPARFAAESWQAVLDGFYAQNMMAAAWCVFLAFTLALAVWFDWQRAFHFKNKSAELVLQSQKAAVRWVLYYALVLSIFGGLLMASGGFGGASFAYGGF</sequence>
<evidence type="ECO:0008006" key="11">
    <source>
        <dbReference type="Google" id="ProtNLM"/>
    </source>
</evidence>
<evidence type="ECO:0000256" key="7">
    <source>
        <dbReference type="PIRNR" id="PIRNR016636"/>
    </source>
</evidence>
<reference evidence="9" key="2">
    <citation type="submission" date="2021-04" db="EMBL/GenBank/DDBJ databases">
        <authorList>
            <person name="Gilroy R."/>
        </authorList>
    </citation>
    <scope>NUCLEOTIDE SEQUENCE</scope>
    <source>
        <strain evidence="9">2239</strain>
    </source>
</reference>
<accession>A0A9D2AD82</accession>
<evidence type="ECO:0000256" key="4">
    <source>
        <dbReference type="ARBA" id="ARBA00022692"/>
    </source>
</evidence>
<protein>
    <recommendedName>
        <fullName evidence="11">D-alanyl-lipoteichoic acid acyltransferase DltB (MBOAT superfamily)</fullName>
    </recommendedName>
</protein>
<dbReference type="Pfam" id="PF03062">
    <property type="entry name" value="MBOAT"/>
    <property type="match status" value="1"/>
</dbReference>
<feature type="transmembrane region" description="Helical" evidence="8">
    <location>
        <begin position="222"/>
        <end position="243"/>
    </location>
</feature>
<comment type="similarity">
    <text evidence="2 7">Belongs to the membrane-bound acyltransferase family.</text>
</comment>
<dbReference type="AlphaFoldDB" id="A0A9D2AD82"/>
<evidence type="ECO:0000256" key="6">
    <source>
        <dbReference type="ARBA" id="ARBA00023136"/>
    </source>
</evidence>
<feature type="transmembrane region" description="Helical" evidence="8">
    <location>
        <begin position="440"/>
        <end position="459"/>
    </location>
</feature>
<feature type="transmembrane region" description="Helical" evidence="8">
    <location>
        <begin position="378"/>
        <end position="397"/>
    </location>
</feature>
<comment type="subcellular location">
    <subcellularLocation>
        <location evidence="1">Cell membrane</location>
        <topology evidence="1">Multi-pass membrane protein</topology>
    </subcellularLocation>
</comment>
<feature type="transmembrane region" description="Helical" evidence="8">
    <location>
        <begin position="484"/>
        <end position="511"/>
    </location>
</feature>
<keyword evidence="4 8" id="KW-0812">Transmembrane</keyword>
<dbReference type="PIRSF" id="PIRSF016636">
    <property type="entry name" value="AlgI_DltB"/>
    <property type="match status" value="1"/>
</dbReference>
<feature type="transmembrane region" description="Helical" evidence="8">
    <location>
        <begin position="85"/>
        <end position="103"/>
    </location>
</feature>
<keyword evidence="7" id="KW-0012">Acyltransferase</keyword>
<keyword evidence="3 7" id="KW-1003">Cell membrane</keyword>
<evidence type="ECO:0000313" key="10">
    <source>
        <dbReference type="Proteomes" id="UP000824193"/>
    </source>
</evidence>
<dbReference type="EMBL" id="DXFW01000002">
    <property type="protein sequence ID" value="HIX04587.1"/>
    <property type="molecule type" value="Genomic_DNA"/>
</dbReference>
<dbReference type="InterPro" id="IPR028362">
    <property type="entry name" value="AlgI"/>
</dbReference>
<dbReference type="PIRSF" id="PIRSF500217">
    <property type="entry name" value="AlgI"/>
    <property type="match status" value="1"/>
</dbReference>
<feature type="transmembrane region" description="Helical" evidence="8">
    <location>
        <begin position="53"/>
        <end position="73"/>
    </location>
</feature>
<comment type="caution">
    <text evidence="9">The sequence shown here is derived from an EMBL/GenBank/DDBJ whole genome shotgun (WGS) entry which is preliminary data.</text>
</comment>
<evidence type="ECO:0000256" key="5">
    <source>
        <dbReference type="ARBA" id="ARBA00022989"/>
    </source>
</evidence>
<organism evidence="9 10">
    <name type="scientific">Candidatus Allofournierella pullicola</name>
    <dbReference type="NCBI Taxonomy" id="2838596"/>
    <lineage>
        <taxon>Bacteria</taxon>
        <taxon>Bacillati</taxon>
        <taxon>Bacillota</taxon>
        <taxon>Clostridia</taxon>
        <taxon>Eubacteriales</taxon>
        <taxon>Oscillospiraceae</taxon>
        <taxon>Allofournierella</taxon>
    </lineage>
</organism>
<dbReference type="PANTHER" id="PTHR13285">
    <property type="entry name" value="ACYLTRANSFERASE"/>
    <property type="match status" value="1"/>
</dbReference>
<dbReference type="Proteomes" id="UP000824193">
    <property type="component" value="Unassembled WGS sequence"/>
</dbReference>
<evidence type="ECO:0000256" key="8">
    <source>
        <dbReference type="SAM" id="Phobius"/>
    </source>
</evidence>
<evidence type="ECO:0000256" key="1">
    <source>
        <dbReference type="ARBA" id="ARBA00004651"/>
    </source>
</evidence>
<dbReference type="GO" id="GO:0042121">
    <property type="term" value="P:alginic acid biosynthetic process"/>
    <property type="evidence" value="ECO:0007669"/>
    <property type="project" value="InterPro"/>
</dbReference>
<dbReference type="InterPro" id="IPR004299">
    <property type="entry name" value="MBOAT_fam"/>
</dbReference>
<keyword evidence="5 8" id="KW-1133">Transmembrane helix</keyword>
<proteinExistence type="inferred from homology"/>
<gene>
    <name evidence="9" type="ORF">H9865_00540</name>
</gene>
<keyword evidence="7" id="KW-0808">Transferase</keyword>
<dbReference type="PANTHER" id="PTHR13285:SF18">
    <property type="entry name" value="PROTEIN-CYSTEINE N-PALMITOYLTRANSFERASE RASP"/>
    <property type="match status" value="1"/>
</dbReference>
<evidence type="ECO:0000313" key="9">
    <source>
        <dbReference type="EMBL" id="HIX04587.1"/>
    </source>
</evidence>
<dbReference type="InterPro" id="IPR051085">
    <property type="entry name" value="MB_O-acyltransferase"/>
</dbReference>
<evidence type="ECO:0000256" key="2">
    <source>
        <dbReference type="ARBA" id="ARBA00010323"/>
    </source>
</evidence>